<dbReference type="Pfam" id="PF13524">
    <property type="entry name" value="Glyco_trans_1_2"/>
    <property type="match status" value="1"/>
</dbReference>
<dbReference type="Proteomes" id="UP000002528">
    <property type="component" value="Chromosome"/>
</dbReference>
<keyword evidence="4" id="KW-1185">Reference proteome</keyword>
<dbReference type="GeneID" id="66295504"/>
<dbReference type="KEGG" id="pub:SAR11_1012"/>
<dbReference type="RefSeq" id="WP_011282109.1">
    <property type="nucleotide sequence ID" value="NC_007205.1"/>
</dbReference>
<keyword evidence="3" id="KW-0808">Transferase</keyword>
<dbReference type="AlphaFoldDB" id="Q4FLW9"/>
<dbReference type="Pfam" id="PF00534">
    <property type="entry name" value="Glycos_transf_1"/>
    <property type="match status" value="1"/>
</dbReference>
<gene>
    <name evidence="3" type="ordered locus">SAR11_1012</name>
</gene>
<dbReference type="PANTHER" id="PTHR12526">
    <property type="entry name" value="GLYCOSYLTRANSFERASE"/>
    <property type="match status" value="1"/>
</dbReference>
<dbReference type="PANTHER" id="PTHR12526:SF630">
    <property type="entry name" value="GLYCOSYLTRANSFERASE"/>
    <property type="match status" value="1"/>
</dbReference>
<evidence type="ECO:0000313" key="3">
    <source>
        <dbReference type="EMBL" id="AAZ21819.1"/>
    </source>
</evidence>
<dbReference type="CDD" id="cd03801">
    <property type="entry name" value="GT4_PimA-like"/>
    <property type="match status" value="1"/>
</dbReference>
<sequence length="701" mass="81995">MKISILLPYKENFSSEYAGAVSIFINDTVLKSKYKKTTNVYGNTDFKKDLLKNYINLSLNKKKLLESSSNFYVNNFIKKRSVINSDIIEIHNRPNYVKKILKIKKSKKILYFHNNPLEMNGSKSIKQRLFLIENLDQIIFNSEWTKKQFLFNLPKVYIKVQKLTVIYQSTIKPKIDLKKKQNIITFIGKLNSAKGYDIFGEAAIKILNEFPNWNVEVVGDESREKIYFKHNRFNLNGFQNHKNVLKILKKTSISVVCSRWNEPFGRTSLESSSHGCATIISSRGGLPETTSDALILRKIDSTNLYILIKKLIIDEKLRNNLQINSIKNFYLTNKFVSKLIDDTRERLSIKYFIKKNKKLKILHITNFNERHNGRLFYNTGRRINNGLVRSNHSVLTISDRDIVSYHRSLKDFDGSKKLNSKIIDTIANYLPDLIILGHADLVSLSTLKFIKKNYPSIKITQWFLDKMNEGWKKNKRRFLDKIELMDCSFCTTSPDALSFPKKYKIFYMPNPADSSFETLKCYDNKYPVYDLFFAMSHGVHRGILKKGKFDQRSLIIKELIKKNPNIKFNLHGLGDEQPVWSDDFKLSLKKSKMALNLSQGKPTKYYSSDRIAQLIGNGILTFVDIKTKLKKFFSNDEVIFYKSMNDLSKKINFYKVNHKIRNKIAKKGQEKYLKYFNSNKIANFIIDKSMNLKKKNKYFWE</sequence>
<dbReference type="HOGENOM" id="CLU_393209_0_0_5"/>
<dbReference type="EMBL" id="CP000084">
    <property type="protein sequence ID" value="AAZ21819.1"/>
    <property type="molecule type" value="Genomic_DNA"/>
</dbReference>
<reference evidence="3 4" key="1">
    <citation type="journal article" date="2005" name="Science">
        <title>Genome streamlining in a cosmopolitan oceanic bacterium.</title>
        <authorList>
            <person name="Giovannoni S.J."/>
            <person name="Tripp H.J."/>
            <person name="Givan S."/>
            <person name="Podar M."/>
            <person name="Vergin K.L."/>
            <person name="Baptista D."/>
            <person name="Bibbs L."/>
            <person name="Eads J."/>
            <person name="Richardson T.H."/>
            <person name="Noordewier M."/>
            <person name="Rappe M.S."/>
            <person name="Short J.M."/>
            <person name="Carrington J.C."/>
            <person name="Mathur E.J."/>
        </authorList>
    </citation>
    <scope>NUCLEOTIDE SEQUENCE [LARGE SCALE GENOMIC DNA]</scope>
    <source>
        <strain evidence="3 4">HTCC1062</strain>
    </source>
</reference>
<dbReference type="SUPFAM" id="SSF53756">
    <property type="entry name" value="UDP-Glycosyltransferase/glycogen phosphorylase"/>
    <property type="match status" value="1"/>
</dbReference>
<dbReference type="CAZy" id="GT4">
    <property type="family name" value="Glycosyltransferase Family 4"/>
</dbReference>
<evidence type="ECO:0000259" key="1">
    <source>
        <dbReference type="Pfam" id="PF00534"/>
    </source>
</evidence>
<dbReference type="STRING" id="335992.SAR11_1012"/>
<organism evidence="3 4">
    <name type="scientific">Pelagibacter ubique (strain HTCC1062)</name>
    <dbReference type="NCBI Taxonomy" id="335992"/>
    <lineage>
        <taxon>Bacteria</taxon>
        <taxon>Pseudomonadati</taxon>
        <taxon>Pseudomonadota</taxon>
        <taxon>Alphaproteobacteria</taxon>
        <taxon>Candidatus Pelagibacterales</taxon>
        <taxon>Candidatus Pelagibacteraceae</taxon>
        <taxon>Candidatus Pelagibacter</taxon>
    </lineage>
</organism>
<evidence type="ECO:0000313" key="4">
    <source>
        <dbReference type="Proteomes" id="UP000002528"/>
    </source>
</evidence>
<feature type="domain" description="Glycosyl transferase family 1" evidence="1">
    <location>
        <begin position="170"/>
        <end position="326"/>
    </location>
</feature>
<dbReference type="eggNOG" id="COG0297">
    <property type="taxonomic scope" value="Bacteria"/>
</dbReference>
<feature type="domain" description="Spore protein YkvP/CgeB glycosyl transferase-like" evidence="2">
    <location>
        <begin position="553"/>
        <end position="686"/>
    </location>
</feature>
<dbReference type="InterPro" id="IPR055259">
    <property type="entry name" value="YkvP/CgeB_Glyco_trans-like"/>
</dbReference>
<evidence type="ECO:0000259" key="2">
    <source>
        <dbReference type="Pfam" id="PF13524"/>
    </source>
</evidence>
<name>Q4FLW9_PELUB</name>
<accession>Q4FLW9</accession>
<dbReference type="OrthoDB" id="9807414at2"/>
<dbReference type="Gene3D" id="3.40.50.2000">
    <property type="entry name" value="Glycogen Phosphorylase B"/>
    <property type="match status" value="2"/>
</dbReference>
<protein>
    <submittedName>
        <fullName evidence="3">Glycosyl transferases group 1</fullName>
    </submittedName>
</protein>
<dbReference type="GO" id="GO:0016757">
    <property type="term" value="F:glycosyltransferase activity"/>
    <property type="evidence" value="ECO:0007669"/>
    <property type="project" value="InterPro"/>
</dbReference>
<proteinExistence type="predicted"/>
<dbReference type="InterPro" id="IPR001296">
    <property type="entry name" value="Glyco_trans_1"/>
</dbReference>